<dbReference type="Proteomes" id="UP000276991">
    <property type="component" value="Unassembled WGS sequence"/>
</dbReference>
<dbReference type="EMBL" id="UPTC01002350">
    <property type="protein sequence ID" value="VBB33369.1"/>
    <property type="molecule type" value="Genomic_DNA"/>
</dbReference>
<evidence type="ECO:0000313" key="2">
    <source>
        <dbReference type="EMBL" id="VBB33369.1"/>
    </source>
</evidence>
<organism evidence="2 3">
    <name type="scientific">Acanthocheilonema viteae</name>
    <name type="common">Filarial nematode worm</name>
    <name type="synonym">Dipetalonema viteae</name>
    <dbReference type="NCBI Taxonomy" id="6277"/>
    <lineage>
        <taxon>Eukaryota</taxon>
        <taxon>Metazoa</taxon>
        <taxon>Ecdysozoa</taxon>
        <taxon>Nematoda</taxon>
        <taxon>Chromadorea</taxon>
        <taxon>Rhabditida</taxon>
        <taxon>Spirurina</taxon>
        <taxon>Spiruromorpha</taxon>
        <taxon>Filarioidea</taxon>
        <taxon>Onchocercidae</taxon>
        <taxon>Acanthocheilonema</taxon>
    </lineage>
</organism>
<gene>
    <name evidence="2" type="ORF">NAV_LOCUS8160</name>
</gene>
<dbReference type="AlphaFoldDB" id="A0A498SN85"/>
<evidence type="ECO:0000313" key="3">
    <source>
        <dbReference type="Proteomes" id="UP000276991"/>
    </source>
</evidence>
<keyword evidence="3" id="KW-1185">Reference proteome</keyword>
<feature type="compositionally biased region" description="Acidic residues" evidence="1">
    <location>
        <begin position="41"/>
        <end position="53"/>
    </location>
</feature>
<evidence type="ECO:0000256" key="1">
    <source>
        <dbReference type="SAM" id="MobiDB-lite"/>
    </source>
</evidence>
<accession>A0A498SN85</accession>
<feature type="region of interest" description="Disordered" evidence="1">
    <location>
        <begin position="1"/>
        <end position="23"/>
    </location>
</feature>
<proteinExistence type="predicted"/>
<feature type="compositionally biased region" description="Basic residues" evidence="1">
    <location>
        <begin position="13"/>
        <end position="22"/>
    </location>
</feature>
<protein>
    <submittedName>
        <fullName evidence="2">Uncharacterized protein</fullName>
    </submittedName>
</protein>
<reference evidence="2 3" key="1">
    <citation type="submission" date="2018-08" db="EMBL/GenBank/DDBJ databases">
        <authorList>
            <person name="Laetsch R D."/>
            <person name="Stevens L."/>
            <person name="Kumar S."/>
            <person name="Blaxter L. M."/>
        </authorList>
    </citation>
    <scope>NUCLEOTIDE SEQUENCE [LARGE SCALE GENOMIC DNA]</scope>
</reference>
<name>A0A498SN85_ACAVI</name>
<feature type="compositionally biased region" description="Basic and acidic residues" evidence="1">
    <location>
        <begin position="1"/>
        <end position="12"/>
    </location>
</feature>
<sequence>MYYYKNNRDKKDKKGKRGRKSKLRDINDDIMAQLFVEETEVDEMFSESSDDETESQKHSESSQAVTQLGLKTAAFILQEMIINPSSCCSNQNVTLRLDDKSASGNASRETSADSLKDSGISETCELKVN</sequence>
<feature type="region of interest" description="Disordered" evidence="1">
    <location>
        <begin position="98"/>
        <end position="129"/>
    </location>
</feature>
<feature type="region of interest" description="Disordered" evidence="1">
    <location>
        <begin position="41"/>
        <end position="65"/>
    </location>
</feature>
<dbReference type="OrthoDB" id="10506244at2759"/>